<feature type="region of interest" description="Disordered" evidence="1">
    <location>
        <begin position="453"/>
        <end position="477"/>
    </location>
</feature>
<dbReference type="AlphaFoldDB" id="U3BHI2"/>
<organism evidence="2 3">
    <name type="scientific">Vibrio proteolyticus NBRC 13287</name>
    <dbReference type="NCBI Taxonomy" id="1219065"/>
    <lineage>
        <taxon>Bacteria</taxon>
        <taxon>Pseudomonadati</taxon>
        <taxon>Pseudomonadota</taxon>
        <taxon>Gammaproteobacteria</taxon>
        <taxon>Vibrionales</taxon>
        <taxon>Vibrionaceae</taxon>
        <taxon>Vibrio</taxon>
    </lineage>
</organism>
<dbReference type="EMBL" id="BATJ01000023">
    <property type="protein sequence ID" value="GAD69114.1"/>
    <property type="molecule type" value="Genomic_DNA"/>
</dbReference>
<reference evidence="2 3" key="1">
    <citation type="submission" date="2013-09" db="EMBL/GenBank/DDBJ databases">
        <title>Whole genome shotgun sequence of Vibrio proteolyticus NBRC 13287.</title>
        <authorList>
            <person name="Isaki S."/>
            <person name="Hosoyama A."/>
            <person name="Numata M."/>
            <person name="Hashimoto M."/>
            <person name="Hosoyama Y."/>
            <person name="Tsuchikane K."/>
            <person name="Noguchi M."/>
            <person name="Hirakata S."/>
            <person name="Ichikawa N."/>
            <person name="Ohji S."/>
            <person name="Yamazoe A."/>
            <person name="Fujita N."/>
        </authorList>
    </citation>
    <scope>NUCLEOTIDE SEQUENCE [LARGE SCALE GENOMIC DNA]</scope>
    <source>
        <strain evidence="2 3">NBRC 13287</strain>
    </source>
</reference>
<proteinExistence type="predicted"/>
<dbReference type="eggNOG" id="COG1196">
    <property type="taxonomic scope" value="Bacteria"/>
</dbReference>
<name>U3BHI2_VIBPR</name>
<keyword evidence="3" id="KW-1185">Reference proteome</keyword>
<dbReference type="STRING" id="1219065.VPR01S_23_00260"/>
<dbReference type="CDD" id="cd20746">
    <property type="entry name" value="FIX_Ntox15_NUC_DUF4112_RhsA-like"/>
    <property type="match status" value="1"/>
</dbReference>
<protein>
    <submittedName>
        <fullName evidence="2">Uncharacterized protein</fullName>
    </submittedName>
</protein>
<dbReference type="Proteomes" id="UP000016570">
    <property type="component" value="Unassembled WGS sequence"/>
</dbReference>
<feature type="compositionally biased region" description="Basic and acidic residues" evidence="1">
    <location>
        <begin position="466"/>
        <end position="477"/>
    </location>
</feature>
<dbReference type="CDD" id="cd14740">
    <property type="entry name" value="PAAR_4"/>
    <property type="match status" value="1"/>
</dbReference>
<gene>
    <name evidence="2" type="ORF">VPR01S_23_00260</name>
</gene>
<evidence type="ECO:0000256" key="1">
    <source>
        <dbReference type="SAM" id="MobiDB-lite"/>
    </source>
</evidence>
<comment type="caution">
    <text evidence="2">The sequence shown here is derived from an EMBL/GenBank/DDBJ whole genome shotgun (WGS) entry which is preliminary data.</text>
</comment>
<evidence type="ECO:0000313" key="2">
    <source>
        <dbReference type="EMBL" id="GAD69114.1"/>
    </source>
</evidence>
<evidence type="ECO:0000313" key="3">
    <source>
        <dbReference type="Proteomes" id="UP000016570"/>
    </source>
</evidence>
<dbReference type="InterPro" id="IPR049802">
    <property type="entry name" value="RhsC-like_FIX"/>
</dbReference>
<sequence length="503" mass="53381">MGVTINANGLSVVHKGSGGEANATLPDVCLTTVGNSVVPIPYGNNAKSADLADGSTTVAADGGNSIAIKGSKFAKSTGDAGGDKKGVASGTIESEAEFISASPTVKIEGKGVCRLSDQMTMNKANTMCLGGAQNPSVTVTEDQEGTYTVDLFLSYSDGDPVQGATYKLTDQDGGVFEGKLDNSGKATVSGVAPGEFSVEYGEDSREFTPNEPTQTNPNFNPNANAQLIIEEAKRGEVGFWENAWKRMSGAASWIWGVILGDFNDDASVEQIIANTALTMIPVVDQVADVRDLSANVMTLLSEEERDKPENWLALSLTLIGCIPTFGSAVKGTCKVAMKGGKATSKDSLLAVLRGLGKGDPEKFLRTLDWMDYAKQASDIISDVLKPCIEVATELASYANRMGADELGAYFLKLADEVKIIDKMVPDKLKEAMGEFDDLFARILGKSEKTYPAKVKHDTGKSAQSGKSDDKTSEKKDNKPIRCKICRRIAGKSQGQCSEALKMK</sequence>
<accession>U3BHI2</accession>
<dbReference type="eggNOG" id="COG3209">
    <property type="taxonomic scope" value="Bacteria"/>
</dbReference>
<dbReference type="RefSeq" id="WP_021707082.1">
    <property type="nucleotide sequence ID" value="NZ_BATJ01000023.1"/>
</dbReference>
<dbReference type="Pfam" id="PF13665">
    <property type="entry name" value="Tox-PAAR-like"/>
    <property type="match status" value="1"/>
</dbReference>